<name>A0A316ZAD9_9BASI</name>
<accession>A0A316ZAD9</accession>
<proteinExistence type="predicted"/>
<dbReference type="GeneID" id="37268714"/>
<evidence type="ECO:0000313" key="2">
    <source>
        <dbReference type="EMBL" id="PWN98266.1"/>
    </source>
</evidence>
<protein>
    <submittedName>
        <fullName evidence="2">Uncharacterized protein</fullName>
    </submittedName>
</protein>
<evidence type="ECO:0000313" key="3">
    <source>
        <dbReference type="Proteomes" id="UP000245946"/>
    </source>
</evidence>
<gene>
    <name evidence="2" type="ORF">FA09DRAFT_325458</name>
</gene>
<feature type="compositionally biased region" description="Low complexity" evidence="1">
    <location>
        <begin position="68"/>
        <end position="78"/>
    </location>
</feature>
<feature type="region of interest" description="Disordered" evidence="1">
    <location>
        <begin position="1"/>
        <end position="26"/>
    </location>
</feature>
<dbReference type="Proteomes" id="UP000245946">
    <property type="component" value="Unassembled WGS sequence"/>
</dbReference>
<reference evidence="2 3" key="1">
    <citation type="journal article" date="2018" name="Mol. Biol. Evol.">
        <title>Broad Genomic Sampling Reveals a Smut Pathogenic Ancestry of the Fungal Clade Ustilaginomycotina.</title>
        <authorList>
            <person name="Kijpornyongpan T."/>
            <person name="Mondo S.J."/>
            <person name="Barry K."/>
            <person name="Sandor L."/>
            <person name="Lee J."/>
            <person name="Lipzen A."/>
            <person name="Pangilinan J."/>
            <person name="LaButti K."/>
            <person name="Hainaut M."/>
            <person name="Henrissat B."/>
            <person name="Grigoriev I.V."/>
            <person name="Spatafora J.W."/>
            <person name="Aime M.C."/>
        </authorList>
    </citation>
    <scope>NUCLEOTIDE SEQUENCE [LARGE SCALE GENOMIC DNA]</scope>
    <source>
        <strain evidence="2 3">MCA 4186</strain>
    </source>
</reference>
<dbReference type="EMBL" id="KZ819292">
    <property type="protein sequence ID" value="PWN98266.1"/>
    <property type="molecule type" value="Genomic_DNA"/>
</dbReference>
<feature type="region of interest" description="Disordered" evidence="1">
    <location>
        <begin position="68"/>
        <end position="99"/>
    </location>
</feature>
<sequence length="239" mass="24002">MPAPAAAPAAAGAAVRAPPGTGTARADAPDWRLSLLKAAAVYLAFQGIAGPNGLIAAWQGKTSFQQKASPAAAASAPASAPPPHVFSAPQPRGGAVGAGAATSKWSSKAVAFPHPRLAPGAPLDVYLFLHEAGAPTAADLATQYSALVPHGSGAWSGLSSSSSGSGSSEPLDLSASAYDALLRDPMHTAIYAGSAAEGRLPAVKWRNITIADWTLARDVDVTIELSENRGGGDYEDAQT</sequence>
<dbReference type="OrthoDB" id="378564at2759"/>
<keyword evidence="3" id="KW-1185">Reference proteome</keyword>
<evidence type="ECO:0000256" key="1">
    <source>
        <dbReference type="SAM" id="MobiDB-lite"/>
    </source>
</evidence>
<feature type="compositionally biased region" description="Low complexity" evidence="1">
    <location>
        <begin position="1"/>
        <end position="24"/>
    </location>
</feature>
<organism evidence="2 3">
    <name type="scientific">Tilletiopsis washingtonensis</name>
    <dbReference type="NCBI Taxonomy" id="58919"/>
    <lineage>
        <taxon>Eukaryota</taxon>
        <taxon>Fungi</taxon>
        <taxon>Dikarya</taxon>
        <taxon>Basidiomycota</taxon>
        <taxon>Ustilaginomycotina</taxon>
        <taxon>Exobasidiomycetes</taxon>
        <taxon>Entylomatales</taxon>
        <taxon>Entylomatales incertae sedis</taxon>
        <taxon>Tilletiopsis</taxon>
    </lineage>
</organism>
<dbReference type="RefSeq" id="XP_025598545.1">
    <property type="nucleotide sequence ID" value="XM_025741170.1"/>
</dbReference>
<dbReference type="AlphaFoldDB" id="A0A316ZAD9"/>
<dbReference type="STRING" id="58919.A0A316ZAD9"/>